<feature type="domain" description="Yip1" evidence="6">
    <location>
        <begin position="8"/>
        <end position="195"/>
    </location>
</feature>
<dbReference type="GO" id="GO:0016020">
    <property type="term" value="C:membrane"/>
    <property type="evidence" value="ECO:0007669"/>
    <property type="project" value="UniProtKB-SubCell"/>
</dbReference>
<accession>A0A1H8ILJ7</accession>
<keyword evidence="3 5" id="KW-1133">Transmembrane helix</keyword>
<feature type="transmembrane region" description="Helical" evidence="5">
    <location>
        <begin position="142"/>
        <end position="161"/>
    </location>
</feature>
<organism evidence="7 8">
    <name type="scientific">Lihuaxuella thermophila</name>
    <dbReference type="NCBI Taxonomy" id="1173111"/>
    <lineage>
        <taxon>Bacteria</taxon>
        <taxon>Bacillati</taxon>
        <taxon>Bacillota</taxon>
        <taxon>Bacilli</taxon>
        <taxon>Bacillales</taxon>
        <taxon>Thermoactinomycetaceae</taxon>
        <taxon>Lihuaxuella</taxon>
    </lineage>
</organism>
<feature type="transmembrane region" description="Helical" evidence="5">
    <location>
        <begin position="20"/>
        <end position="40"/>
    </location>
</feature>
<evidence type="ECO:0000256" key="1">
    <source>
        <dbReference type="ARBA" id="ARBA00004141"/>
    </source>
</evidence>
<dbReference type="OrthoDB" id="2987623at2"/>
<evidence type="ECO:0000259" key="6">
    <source>
        <dbReference type="Pfam" id="PF04893"/>
    </source>
</evidence>
<evidence type="ECO:0000313" key="8">
    <source>
        <dbReference type="Proteomes" id="UP000199695"/>
    </source>
</evidence>
<protein>
    <submittedName>
        <fullName evidence="7">Yip1 domain-containing protein</fullName>
    </submittedName>
</protein>
<keyword evidence="8" id="KW-1185">Reference proteome</keyword>
<evidence type="ECO:0000256" key="3">
    <source>
        <dbReference type="ARBA" id="ARBA00022989"/>
    </source>
</evidence>
<evidence type="ECO:0000256" key="4">
    <source>
        <dbReference type="ARBA" id="ARBA00023136"/>
    </source>
</evidence>
<comment type="subcellular location">
    <subcellularLocation>
        <location evidence="1">Membrane</location>
        <topology evidence="1">Multi-pass membrane protein</topology>
    </subcellularLocation>
</comment>
<evidence type="ECO:0000256" key="5">
    <source>
        <dbReference type="SAM" id="Phobius"/>
    </source>
</evidence>
<dbReference type="EMBL" id="FOCQ01000018">
    <property type="protein sequence ID" value="SEN68807.1"/>
    <property type="molecule type" value="Genomic_DNA"/>
</dbReference>
<feature type="transmembrane region" description="Helical" evidence="5">
    <location>
        <begin position="60"/>
        <end position="90"/>
    </location>
</feature>
<evidence type="ECO:0000313" key="7">
    <source>
        <dbReference type="EMBL" id="SEN68807.1"/>
    </source>
</evidence>
<keyword evidence="2 5" id="KW-0812">Transmembrane</keyword>
<evidence type="ECO:0000256" key="2">
    <source>
        <dbReference type="ARBA" id="ARBA00022692"/>
    </source>
</evidence>
<dbReference type="Proteomes" id="UP000199695">
    <property type="component" value="Unassembled WGS sequence"/>
</dbReference>
<sequence>MMGFLSFVLKEPRQTLRDILESSFSTFMWLAPLAFLGGIYDMFDNSIRVSNGDKMSLMEIIILCMGFGIIWGVLSWLLEAALLLGFGRLFSGTATWRDTLTATAWGRAPLVISLLLFFLPMMLTFGVGMFQSESPTNAVQDVLGFLYTVIYLVLFVFYYYLNSHFVAEVHEFASAWKGFGVFILSKLVYFIVIVLLFLLVGL</sequence>
<name>A0A1H8ILJ7_9BACL</name>
<feature type="transmembrane region" description="Helical" evidence="5">
    <location>
        <begin position="181"/>
        <end position="200"/>
    </location>
</feature>
<gene>
    <name evidence="7" type="ORF">SAMN05444955_1189</name>
</gene>
<dbReference type="STRING" id="1173111.SAMN05444955_1189"/>
<dbReference type="InterPro" id="IPR006977">
    <property type="entry name" value="Yip1_dom"/>
</dbReference>
<keyword evidence="4 5" id="KW-0472">Membrane</keyword>
<proteinExistence type="predicted"/>
<dbReference type="RefSeq" id="WP_089972200.1">
    <property type="nucleotide sequence ID" value="NZ_FOCQ01000018.1"/>
</dbReference>
<dbReference type="AlphaFoldDB" id="A0A1H8ILJ7"/>
<dbReference type="Pfam" id="PF04893">
    <property type="entry name" value="Yip1"/>
    <property type="match status" value="1"/>
</dbReference>
<feature type="transmembrane region" description="Helical" evidence="5">
    <location>
        <begin position="110"/>
        <end position="130"/>
    </location>
</feature>
<reference evidence="7 8" key="1">
    <citation type="submission" date="2016-10" db="EMBL/GenBank/DDBJ databases">
        <authorList>
            <person name="de Groot N.N."/>
        </authorList>
    </citation>
    <scope>NUCLEOTIDE SEQUENCE [LARGE SCALE GENOMIC DNA]</scope>
    <source>
        <strain evidence="7 8">DSM 46701</strain>
    </source>
</reference>